<organism evidence="13 14">
    <name type="scientific">Cyclobacterium plantarum</name>
    <dbReference type="NCBI Taxonomy" id="2716263"/>
    <lineage>
        <taxon>Bacteria</taxon>
        <taxon>Pseudomonadati</taxon>
        <taxon>Bacteroidota</taxon>
        <taxon>Cytophagia</taxon>
        <taxon>Cytophagales</taxon>
        <taxon>Cyclobacteriaceae</taxon>
        <taxon>Cyclobacterium</taxon>
    </lineage>
</organism>
<dbReference type="SUPFAM" id="SSF47384">
    <property type="entry name" value="Homodimeric domain of signal transducing histidine kinase"/>
    <property type="match status" value="1"/>
</dbReference>
<dbReference type="SUPFAM" id="SSF52172">
    <property type="entry name" value="CheY-like"/>
    <property type="match status" value="1"/>
</dbReference>
<dbReference type="InterPro" id="IPR003594">
    <property type="entry name" value="HATPase_dom"/>
</dbReference>
<keyword evidence="9" id="KW-0732">Signal</keyword>
<dbReference type="SMART" id="SM00448">
    <property type="entry name" value="REC"/>
    <property type="match status" value="1"/>
</dbReference>
<evidence type="ECO:0000259" key="11">
    <source>
        <dbReference type="PROSITE" id="PS50109"/>
    </source>
</evidence>
<dbReference type="InterPro" id="IPR011006">
    <property type="entry name" value="CheY-like_superfamily"/>
</dbReference>
<keyword evidence="8" id="KW-0812">Transmembrane</keyword>
<dbReference type="Gene3D" id="3.40.50.2300">
    <property type="match status" value="1"/>
</dbReference>
<evidence type="ECO:0000256" key="2">
    <source>
        <dbReference type="ARBA" id="ARBA00012438"/>
    </source>
</evidence>
<evidence type="ECO:0000256" key="9">
    <source>
        <dbReference type="SAM" id="SignalP"/>
    </source>
</evidence>
<dbReference type="InterPro" id="IPR009057">
    <property type="entry name" value="Homeodomain-like_sf"/>
</dbReference>
<dbReference type="InterPro" id="IPR036097">
    <property type="entry name" value="HisK_dim/P_sf"/>
</dbReference>
<dbReference type="EC" id="2.7.13.3" evidence="2"/>
<evidence type="ECO:0000256" key="5">
    <source>
        <dbReference type="ARBA" id="ARBA00023125"/>
    </source>
</evidence>
<feature type="chain" id="PRO_5046403242" description="histidine kinase" evidence="9">
    <location>
        <begin position="21"/>
        <end position="1341"/>
    </location>
</feature>
<keyword evidence="8" id="KW-0472">Membrane</keyword>
<dbReference type="Gene3D" id="2.130.10.10">
    <property type="entry name" value="YVTN repeat-like/Quinoprotein amine dehydrogenase"/>
    <property type="match status" value="2"/>
</dbReference>
<dbReference type="PANTHER" id="PTHR43547:SF2">
    <property type="entry name" value="HYBRID SIGNAL TRANSDUCTION HISTIDINE KINASE C"/>
    <property type="match status" value="1"/>
</dbReference>
<proteinExistence type="predicted"/>
<dbReference type="PROSITE" id="PS50110">
    <property type="entry name" value="RESPONSE_REGULATORY"/>
    <property type="match status" value="1"/>
</dbReference>
<evidence type="ECO:0000256" key="7">
    <source>
        <dbReference type="PROSITE-ProRule" id="PRU00169"/>
    </source>
</evidence>
<dbReference type="Gene3D" id="3.30.565.10">
    <property type="entry name" value="Histidine kinase-like ATPase, C-terminal domain"/>
    <property type="match status" value="1"/>
</dbReference>
<dbReference type="EMBL" id="JAANYN010000003">
    <property type="protein sequence ID" value="NHE57094.1"/>
    <property type="molecule type" value="Genomic_DNA"/>
</dbReference>
<dbReference type="PRINTS" id="PR00344">
    <property type="entry name" value="BCTRLSENSOR"/>
</dbReference>
<dbReference type="Gene3D" id="1.10.287.130">
    <property type="match status" value="1"/>
</dbReference>
<dbReference type="Pfam" id="PF07495">
    <property type="entry name" value="Y_Y_Y"/>
    <property type="match status" value="1"/>
</dbReference>
<dbReference type="PANTHER" id="PTHR43547">
    <property type="entry name" value="TWO-COMPONENT HISTIDINE KINASE"/>
    <property type="match status" value="1"/>
</dbReference>
<feature type="domain" description="Response regulatory" evidence="12">
    <location>
        <begin position="1085"/>
        <end position="1200"/>
    </location>
</feature>
<dbReference type="RefSeq" id="WP_166146243.1">
    <property type="nucleotide sequence ID" value="NZ_JAANYN010000003.1"/>
</dbReference>
<dbReference type="PROSITE" id="PS50109">
    <property type="entry name" value="HIS_KIN"/>
    <property type="match status" value="1"/>
</dbReference>
<dbReference type="CDD" id="cd17574">
    <property type="entry name" value="REC_OmpR"/>
    <property type="match status" value="1"/>
</dbReference>
<dbReference type="InterPro" id="IPR004358">
    <property type="entry name" value="Sig_transdc_His_kin-like_C"/>
</dbReference>
<name>A0ABX0H9S3_9BACT</name>
<dbReference type="SMART" id="SM00342">
    <property type="entry name" value="HTH_ARAC"/>
    <property type="match status" value="1"/>
</dbReference>
<dbReference type="Proteomes" id="UP000649799">
    <property type="component" value="Unassembled WGS sequence"/>
</dbReference>
<dbReference type="InterPro" id="IPR001789">
    <property type="entry name" value="Sig_transdc_resp-reg_receiver"/>
</dbReference>
<dbReference type="InterPro" id="IPR011123">
    <property type="entry name" value="Y_Y_Y"/>
</dbReference>
<keyword evidence="14" id="KW-1185">Reference proteome</keyword>
<dbReference type="InterPro" id="IPR003661">
    <property type="entry name" value="HisK_dim/P_dom"/>
</dbReference>
<dbReference type="Pfam" id="PF00072">
    <property type="entry name" value="Response_reg"/>
    <property type="match status" value="1"/>
</dbReference>
<feature type="transmembrane region" description="Helical" evidence="8">
    <location>
        <begin position="773"/>
        <end position="796"/>
    </location>
</feature>
<sequence>MRALLLTCWLAAYVSPSAFPFQGNNAEEFTIDVLNVRRGLLSNYVTKVVSDQYNFKYFATEGGITKFDGYDFSEYKPGLAFPGLENENIETLFKDKEHKIWIGTKGGGLSKLDPQKNSIQSFSQQFLAYSDKPLRVIAINQSKDGSIWIGTWSNGVFVLDPESEKVVEHFSFLQPVYNIIADQFWNVWFVSGNQLMKYDPSEQRLLRFQAGMIPYNLVEDPLRQKIWLIGNSQRKVNLHAFDLERQQIEKFDIGIKANYVKSMALDPLGRLWIGSWGDGLFISDSNVANFKKVNTNPHSTLEENINYSIILSIDIDENGIAWLGTSHGGALILYPNKGFDFSTITAQEGIIDRNVTAYLISKAGVTYKGTLTEGLFSNRGKSGFQLVERVNKSKVYTLYEWEDYLFVGTGLGMYIAKDGDFTKAERFFPSQKITTILVDSQERLWVGTQQSGLKMVDFNTYADFSSWTIFEENKQAYPLENNRISQIKEDKNSRIWLGTYSGINRYDETSQNFTTHAELLGGQLDPSIINDLFLSDEKMYLGTPNGLASIRIKNEELILEDFFEKSKGLMNDFICAVEEDKSGNLWLSTTTTVTKFDPQSKNFINYDREDGVLINSFHSGASFQEKSGKIYFGGSNGLVGFQPEAISEEFNVPEVVLTKLTVNNQVLHVGDGVDGETILENSIQNTKKVNLNYSQNHLSLTFAVNDFFGPDNVSYAYQLKGMNEEWVYLGTLNQISFTGLPWGDYELLIRASRNNQDWSPVRSLLISIQAPPWLTWYAFILYALLASGILLLIRYISLRQAKLRAELQIIQIEKDKEHELNEAKITFFTNISHEFRTPLTLILSPVTELLEHFDFKESAREKLLLVESNARRMLRLINQLLDFRKAEHGLLNLKLGYSDFVGFAREVYLSFQSLAAQKKIDYHFESNMDKVALEFDRDQMEIVLCNILSNAFKYTGQNGLITFSVLVESGVMQVKVKDSGIGMSEEDAANVFDRFYQVQNADTSKLVGSGIGLAFSKDIIDLHEGEIRIRSEQGKGTEVLFSLPLHVEEETAMDLFEDEGWDLVTDFEINNQSDLKIEENQKSATILIADDHEDIRKYLRGLLEDEYHILEADDGLAAWELINQEIPDVIISDVMMPRMDGIKLCQEVKKQITTSHIPVILLTARTSVTYEMEGLKTGAEDYITKPFNPKIVKTRVTNILENRNKLREYFLNRVRFEPDNRAALESDLDAQFIEKAIQLVNQNLQNTDFGIDMMVDELYMSQSTLFRKIKSLTGLSITAFIRSVRLKKAAQVILHSHMKLSQVAFEVGFNDYKYFKKSFQQQFNCLPSAYKQKIVEKAKEA</sequence>
<feature type="signal peptide" evidence="9">
    <location>
        <begin position="1"/>
        <end position="20"/>
    </location>
</feature>
<dbReference type="SMART" id="SM00388">
    <property type="entry name" value="HisKA"/>
    <property type="match status" value="1"/>
</dbReference>
<evidence type="ECO:0000313" key="14">
    <source>
        <dbReference type="Proteomes" id="UP000649799"/>
    </source>
</evidence>
<keyword evidence="8" id="KW-1133">Transmembrane helix</keyword>
<evidence type="ECO:0000256" key="1">
    <source>
        <dbReference type="ARBA" id="ARBA00000085"/>
    </source>
</evidence>
<dbReference type="Pfam" id="PF02518">
    <property type="entry name" value="HATPase_c"/>
    <property type="match status" value="1"/>
</dbReference>
<protein>
    <recommendedName>
        <fullName evidence="2">histidine kinase</fullName>
        <ecNumber evidence="2">2.7.13.3</ecNumber>
    </recommendedName>
</protein>
<dbReference type="SUPFAM" id="SSF55874">
    <property type="entry name" value="ATPase domain of HSP90 chaperone/DNA topoisomerase II/histidine kinase"/>
    <property type="match status" value="1"/>
</dbReference>
<evidence type="ECO:0000256" key="3">
    <source>
        <dbReference type="ARBA" id="ARBA00022553"/>
    </source>
</evidence>
<dbReference type="Pfam" id="PF00512">
    <property type="entry name" value="HisKA"/>
    <property type="match status" value="1"/>
</dbReference>
<dbReference type="InterPro" id="IPR005467">
    <property type="entry name" value="His_kinase_dom"/>
</dbReference>
<dbReference type="Gene3D" id="1.10.10.60">
    <property type="entry name" value="Homeodomain-like"/>
    <property type="match status" value="1"/>
</dbReference>
<keyword evidence="5" id="KW-0238">DNA-binding</keyword>
<dbReference type="InterPro" id="IPR018062">
    <property type="entry name" value="HTH_AraC-typ_CS"/>
</dbReference>
<dbReference type="CDD" id="cd00082">
    <property type="entry name" value="HisKA"/>
    <property type="match status" value="1"/>
</dbReference>
<evidence type="ECO:0000256" key="8">
    <source>
        <dbReference type="SAM" id="Phobius"/>
    </source>
</evidence>
<dbReference type="InterPro" id="IPR015943">
    <property type="entry name" value="WD40/YVTN_repeat-like_dom_sf"/>
</dbReference>
<dbReference type="InterPro" id="IPR018060">
    <property type="entry name" value="HTH_AraC"/>
</dbReference>
<dbReference type="PROSITE" id="PS00041">
    <property type="entry name" value="HTH_ARAC_FAMILY_1"/>
    <property type="match status" value="1"/>
</dbReference>
<evidence type="ECO:0000259" key="10">
    <source>
        <dbReference type="PROSITE" id="PS01124"/>
    </source>
</evidence>
<reference evidence="13 14" key="1">
    <citation type="submission" date="2020-03" db="EMBL/GenBank/DDBJ databases">
        <title>Cyclobacterium plantarum sp. nov., a marine bacterium isolated from a coastal-marine wetland.</title>
        <authorList>
            <person name="Sanchez-Porro C."/>
            <person name="Ventosa A."/>
            <person name="Amoozegar M."/>
        </authorList>
    </citation>
    <scope>NUCLEOTIDE SEQUENCE [LARGE SCALE GENOMIC DNA]</scope>
    <source>
        <strain evidence="13 14">GBPx2</strain>
    </source>
</reference>
<dbReference type="InterPro" id="IPR011110">
    <property type="entry name" value="Reg_prop"/>
</dbReference>
<comment type="catalytic activity">
    <reaction evidence="1">
        <text>ATP + protein L-histidine = ADP + protein N-phospho-L-histidine.</text>
        <dbReference type="EC" id="2.7.13.3"/>
    </reaction>
</comment>
<gene>
    <name evidence="13" type="ORF">G9Q97_09740</name>
</gene>
<dbReference type="Pfam" id="PF07494">
    <property type="entry name" value="Reg_prop"/>
    <property type="match status" value="3"/>
</dbReference>
<accession>A0ABX0H9S3</accession>
<dbReference type="PROSITE" id="PS01124">
    <property type="entry name" value="HTH_ARAC_FAMILY_2"/>
    <property type="match status" value="1"/>
</dbReference>
<dbReference type="SUPFAM" id="SSF63829">
    <property type="entry name" value="Calcium-dependent phosphotriesterase"/>
    <property type="match status" value="2"/>
</dbReference>
<feature type="domain" description="HTH araC/xylS-type" evidence="10">
    <location>
        <begin position="1234"/>
        <end position="1333"/>
    </location>
</feature>
<dbReference type="Gene3D" id="2.60.40.10">
    <property type="entry name" value="Immunoglobulins"/>
    <property type="match status" value="1"/>
</dbReference>
<dbReference type="SUPFAM" id="SSF46689">
    <property type="entry name" value="Homeodomain-like"/>
    <property type="match status" value="1"/>
</dbReference>
<keyword evidence="6" id="KW-0804">Transcription</keyword>
<keyword evidence="3 7" id="KW-0597">Phosphoprotein</keyword>
<dbReference type="SMART" id="SM00387">
    <property type="entry name" value="HATPase_c"/>
    <property type="match status" value="1"/>
</dbReference>
<evidence type="ECO:0000259" key="12">
    <source>
        <dbReference type="PROSITE" id="PS50110"/>
    </source>
</evidence>
<dbReference type="InterPro" id="IPR013783">
    <property type="entry name" value="Ig-like_fold"/>
</dbReference>
<evidence type="ECO:0000313" key="13">
    <source>
        <dbReference type="EMBL" id="NHE57094.1"/>
    </source>
</evidence>
<dbReference type="Pfam" id="PF12833">
    <property type="entry name" value="HTH_18"/>
    <property type="match status" value="1"/>
</dbReference>
<feature type="domain" description="Histidine kinase" evidence="11">
    <location>
        <begin position="830"/>
        <end position="1047"/>
    </location>
</feature>
<feature type="modified residue" description="4-aspartylphosphate" evidence="7">
    <location>
        <position position="1133"/>
    </location>
</feature>
<evidence type="ECO:0000256" key="4">
    <source>
        <dbReference type="ARBA" id="ARBA00023015"/>
    </source>
</evidence>
<comment type="caution">
    <text evidence="13">The sequence shown here is derived from an EMBL/GenBank/DDBJ whole genome shotgun (WGS) entry which is preliminary data.</text>
</comment>
<keyword evidence="4" id="KW-0805">Transcription regulation</keyword>
<evidence type="ECO:0000256" key="6">
    <source>
        <dbReference type="ARBA" id="ARBA00023163"/>
    </source>
</evidence>
<dbReference type="InterPro" id="IPR036890">
    <property type="entry name" value="HATPase_C_sf"/>
</dbReference>